<feature type="non-terminal residue" evidence="1">
    <location>
        <position position="176"/>
    </location>
</feature>
<dbReference type="AlphaFoldDB" id="X6L709"/>
<dbReference type="EMBL" id="ASPP01050145">
    <property type="protein sequence ID" value="ETN97307.1"/>
    <property type="molecule type" value="Genomic_DNA"/>
</dbReference>
<proteinExistence type="predicted"/>
<evidence type="ECO:0000313" key="1">
    <source>
        <dbReference type="EMBL" id="ETN97307.1"/>
    </source>
</evidence>
<keyword evidence="2" id="KW-1185">Reference proteome</keyword>
<gene>
    <name evidence="1" type="ORF">RFI_40224</name>
</gene>
<protein>
    <submittedName>
        <fullName evidence="1">Uncharacterized protein</fullName>
    </submittedName>
</protein>
<accession>X6L709</accession>
<sequence>MILRSSTKPPTLMLSAIEVYGTNPTNIKHFDLLADEDSNAKESKSQNSLQLAIAKDTMMQTTVERIRSNAHFIPTSNNYMSLRNHIVYTIKSTRKLSPTQDNRTESQPQTIFHQHQQIKTTLATNIFTINLDSTAIHKKTRTTDIPTANSGQKIPQHNQARSAKINYKKNMFFKLT</sequence>
<reference evidence="1 2" key="1">
    <citation type="journal article" date="2013" name="Curr. Biol.">
        <title>The Genome of the Foraminiferan Reticulomyxa filosa.</title>
        <authorList>
            <person name="Glockner G."/>
            <person name="Hulsmann N."/>
            <person name="Schleicher M."/>
            <person name="Noegel A.A."/>
            <person name="Eichinger L."/>
            <person name="Gallinger C."/>
            <person name="Pawlowski J."/>
            <person name="Sierra R."/>
            <person name="Euteneuer U."/>
            <person name="Pillet L."/>
            <person name="Moustafa A."/>
            <person name="Platzer M."/>
            <person name="Groth M."/>
            <person name="Szafranski K."/>
            <person name="Schliwa M."/>
        </authorList>
    </citation>
    <scope>NUCLEOTIDE SEQUENCE [LARGE SCALE GENOMIC DNA]</scope>
</reference>
<organism evidence="1 2">
    <name type="scientific">Reticulomyxa filosa</name>
    <dbReference type="NCBI Taxonomy" id="46433"/>
    <lineage>
        <taxon>Eukaryota</taxon>
        <taxon>Sar</taxon>
        <taxon>Rhizaria</taxon>
        <taxon>Retaria</taxon>
        <taxon>Foraminifera</taxon>
        <taxon>Monothalamids</taxon>
        <taxon>Reticulomyxidae</taxon>
        <taxon>Reticulomyxa</taxon>
    </lineage>
</organism>
<dbReference type="Proteomes" id="UP000023152">
    <property type="component" value="Unassembled WGS sequence"/>
</dbReference>
<evidence type="ECO:0000313" key="2">
    <source>
        <dbReference type="Proteomes" id="UP000023152"/>
    </source>
</evidence>
<comment type="caution">
    <text evidence="1">The sequence shown here is derived from an EMBL/GenBank/DDBJ whole genome shotgun (WGS) entry which is preliminary data.</text>
</comment>
<name>X6L709_RETFI</name>